<sequence length="140" mass="15813">MARFTCMLTIISTLAFSSQSGAAPAGREYCCTVKGGLEGAEYILSFVNSSHMNFFMTDYLRFASMKSRTPRILVRGIPYEYNATSGAINATMSSIRTWPVTLIGSSDMNKLEYNELEDELRLRMRCKLFKKAAVQTFRRC</sequence>
<dbReference type="AlphaFoldDB" id="A0A7J6PGN8"/>
<protein>
    <submittedName>
        <fullName evidence="2">Uncharacterized protein</fullName>
    </submittedName>
</protein>
<name>A0A7J6PGN8_PEROL</name>
<dbReference type="OrthoDB" id="451195at2759"/>
<dbReference type="EMBL" id="JABANP010000024">
    <property type="protein sequence ID" value="KAF4695142.1"/>
    <property type="molecule type" value="Genomic_DNA"/>
</dbReference>
<evidence type="ECO:0000256" key="1">
    <source>
        <dbReference type="SAM" id="SignalP"/>
    </source>
</evidence>
<gene>
    <name evidence="2" type="ORF">FOZ60_005879</name>
</gene>
<evidence type="ECO:0000313" key="2">
    <source>
        <dbReference type="EMBL" id="KAF4695142.1"/>
    </source>
</evidence>
<organism evidence="2 3">
    <name type="scientific">Perkinsus olseni</name>
    <name type="common">Perkinsus atlanticus</name>
    <dbReference type="NCBI Taxonomy" id="32597"/>
    <lineage>
        <taxon>Eukaryota</taxon>
        <taxon>Sar</taxon>
        <taxon>Alveolata</taxon>
        <taxon>Perkinsozoa</taxon>
        <taxon>Perkinsea</taxon>
        <taxon>Perkinsida</taxon>
        <taxon>Perkinsidae</taxon>
        <taxon>Perkinsus</taxon>
    </lineage>
</organism>
<dbReference type="Proteomes" id="UP000541610">
    <property type="component" value="Unassembled WGS sequence"/>
</dbReference>
<proteinExistence type="predicted"/>
<accession>A0A7J6PGN8</accession>
<keyword evidence="1" id="KW-0732">Signal</keyword>
<feature type="chain" id="PRO_5029720142" evidence="1">
    <location>
        <begin position="23"/>
        <end position="140"/>
    </location>
</feature>
<reference evidence="2 3" key="1">
    <citation type="submission" date="2020-04" db="EMBL/GenBank/DDBJ databases">
        <title>Perkinsus olseni comparative genomics.</title>
        <authorList>
            <person name="Bogema D.R."/>
        </authorList>
    </citation>
    <scope>NUCLEOTIDE SEQUENCE [LARGE SCALE GENOMIC DNA]</scope>
    <source>
        <strain evidence="2">00978-12</strain>
    </source>
</reference>
<feature type="signal peptide" evidence="1">
    <location>
        <begin position="1"/>
        <end position="22"/>
    </location>
</feature>
<evidence type="ECO:0000313" key="3">
    <source>
        <dbReference type="Proteomes" id="UP000541610"/>
    </source>
</evidence>
<comment type="caution">
    <text evidence="2">The sequence shown here is derived from an EMBL/GenBank/DDBJ whole genome shotgun (WGS) entry which is preliminary data.</text>
</comment>